<dbReference type="InterPro" id="IPR006047">
    <property type="entry name" value="GH13_cat_dom"/>
</dbReference>
<dbReference type="Gene3D" id="2.10.25.10">
    <property type="entry name" value="Laminin"/>
    <property type="match status" value="1"/>
</dbReference>
<comment type="caution">
    <text evidence="2">Lacks conserved residue(s) required for the propagation of feature annotation.</text>
</comment>
<feature type="disulfide bond" evidence="2">
    <location>
        <begin position="138"/>
        <end position="147"/>
    </location>
</feature>
<dbReference type="InterPro" id="IPR013783">
    <property type="entry name" value="Ig-like_fold"/>
</dbReference>
<feature type="domain" description="EGF-like" evidence="3">
    <location>
        <begin position="115"/>
        <end position="148"/>
    </location>
</feature>
<dbReference type="GO" id="GO:0005975">
    <property type="term" value="P:carbohydrate metabolic process"/>
    <property type="evidence" value="ECO:0007669"/>
    <property type="project" value="InterPro"/>
</dbReference>
<dbReference type="InterPro" id="IPR005085">
    <property type="entry name" value="CBM25"/>
</dbReference>
<dbReference type="OrthoDB" id="550577at2759"/>
<dbReference type="Proteomes" id="UP001149090">
    <property type="component" value="Unassembled WGS sequence"/>
</dbReference>
<dbReference type="InterPro" id="IPR017853">
    <property type="entry name" value="GH"/>
</dbReference>
<comment type="caution">
    <text evidence="4">The sequence shown here is derived from an EMBL/GenBank/DDBJ whole genome shotgun (WGS) entry which is preliminary data.</text>
</comment>
<dbReference type="SMART" id="SM01066">
    <property type="entry name" value="CBM_25"/>
    <property type="match status" value="1"/>
</dbReference>
<dbReference type="SUPFAM" id="SSF57184">
    <property type="entry name" value="Growth factor receptor domain"/>
    <property type="match status" value="1"/>
</dbReference>
<dbReference type="CDD" id="cd00054">
    <property type="entry name" value="EGF_CA"/>
    <property type="match status" value="1"/>
</dbReference>
<dbReference type="SUPFAM" id="SSF51445">
    <property type="entry name" value="(Trans)glycosidases"/>
    <property type="match status" value="1"/>
</dbReference>
<proteinExistence type="inferred from homology"/>
<comment type="similarity">
    <text evidence="1">Belongs to the glycosyl hydrolase 13 family.</text>
</comment>
<dbReference type="GO" id="GO:2001070">
    <property type="term" value="F:starch binding"/>
    <property type="evidence" value="ECO:0007669"/>
    <property type="project" value="InterPro"/>
</dbReference>
<keyword evidence="2" id="KW-1015">Disulfide bond</keyword>
<evidence type="ECO:0000313" key="4">
    <source>
        <dbReference type="EMBL" id="KAJ5072266.1"/>
    </source>
</evidence>
<evidence type="ECO:0000313" key="5">
    <source>
        <dbReference type="Proteomes" id="UP001149090"/>
    </source>
</evidence>
<name>A0A9Q0R9T8_ANAIG</name>
<gene>
    <name evidence="4" type="ORF">M0811_01280</name>
</gene>
<dbReference type="InterPro" id="IPR000742">
    <property type="entry name" value="EGF"/>
</dbReference>
<keyword evidence="2" id="KW-0245">EGF-like domain</keyword>
<reference evidence="4" key="1">
    <citation type="submission" date="2022-10" db="EMBL/GenBank/DDBJ databases">
        <title>Novel sulphate-reducing endosymbionts in the free-living metamonad Anaeramoeba.</title>
        <authorList>
            <person name="Jerlstrom-Hultqvist J."/>
            <person name="Cepicka I."/>
            <person name="Gallot-Lavallee L."/>
            <person name="Salas-Leiva D."/>
            <person name="Curtis B.A."/>
            <person name="Zahonova K."/>
            <person name="Pipaliya S."/>
            <person name="Dacks J."/>
            <person name="Roger A.J."/>
        </authorList>
    </citation>
    <scope>NUCLEOTIDE SEQUENCE</scope>
    <source>
        <strain evidence="4">BMAN</strain>
    </source>
</reference>
<evidence type="ECO:0000256" key="2">
    <source>
        <dbReference type="PROSITE-ProRule" id="PRU00076"/>
    </source>
</evidence>
<accession>A0A9Q0R9T8</accession>
<dbReference type="InterPro" id="IPR009030">
    <property type="entry name" value="Growth_fac_rcpt_cys_sf"/>
</dbReference>
<protein>
    <submittedName>
        <fullName evidence="4">Alpha-amylase</fullName>
    </submittedName>
</protein>
<dbReference type="SMART" id="SM00642">
    <property type="entry name" value="Aamy"/>
    <property type="match status" value="1"/>
</dbReference>
<dbReference type="Gene3D" id="2.60.40.10">
    <property type="entry name" value="Immunoglobulins"/>
    <property type="match status" value="1"/>
</dbReference>
<dbReference type="OMA" id="PVNFVWQ"/>
<dbReference type="Gene3D" id="3.20.20.80">
    <property type="entry name" value="Glycosidases"/>
    <property type="match status" value="1"/>
</dbReference>
<dbReference type="PROSITE" id="PS50026">
    <property type="entry name" value="EGF_3"/>
    <property type="match status" value="1"/>
</dbReference>
<evidence type="ECO:0000256" key="1">
    <source>
        <dbReference type="ARBA" id="ARBA00008061"/>
    </source>
</evidence>
<evidence type="ECO:0000259" key="3">
    <source>
        <dbReference type="PROSITE" id="PS50026"/>
    </source>
</evidence>
<dbReference type="AlphaFoldDB" id="A0A9Q0R9T8"/>
<dbReference type="PANTHER" id="PTHR43447">
    <property type="entry name" value="ALPHA-AMYLASE"/>
    <property type="match status" value="1"/>
</dbReference>
<keyword evidence="5" id="KW-1185">Reference proteome</keyword>
<sequence>MNKNIIISNKNDPAPGPGVIQIYYYSSWGANTHIHYSANNGQWTPVPGVLMNISTNSTWPPPNFYVRAFYANTMQFVFTDGNGNWDHYKTGGNYYISMPGIYVVQNHDIQVIHTYPDACPGNPPCSNHGTCVNGTCDCQDGYYTANCSLYCNPDDHILCEDGTRCVVGHTCPPLPGCEIFTDGKCSGDEINMPDSFANRRWQTPGQNDPDYQSSFQYYNVLVGYADVKYSSDRKSATVNLIGIHKNSVTLTYEFDGQTQSSSQKSFDSSFNKPLTLAIYGADGSKLKLDPVDFMWNTHTPIVHESGDYRNGQKGSIIDLFGWPDEDIAQECESIGKMGYLGVKLFPHQEQLMSDEPFNDQLNPWYFYYQPVSYRLQGRHGTRDVLRQTIATCRSNKVRVYADAVTNHMVGSGNDMQYHRNSPSQGNCVYWPPKSSSASDVSPFYTQGFCYSYNNNTNLPPSQEFPAVPYGPLDFHCERPLNSWTSPLDLNAGWLTGLVDINTERENVQDRIAAYLTDLIGIGFTGLRIDAAKHIKPDDLVAIFTKLRTNLGGTFPDDFITWWEILLGGEADMLMCNENSGYNYGQYLVNKLQNAGFSLDDIKKIKIWNSGYPKEPDVNCQTDSLGKWRQVIQNDDHDQQEGGSSSRDMGDQGSVLVIDMDIPKHRYFEVKLFQDPNGVSDNSNECPIRNVLSSYYFTTAQNNVHAIPDGLSDCSLCKVNCDTCNTVTYTKAYQGDKCGYDGPVYTRVHRDKSIIMAMRAWMGLSTDVSNADIGIPDNCQ</sequence>
<dbReference type="Pfam" id="PF00128">
    <property type="entry name" value="Alpha-amylase"/>
    <property type="match status" value="1"/>
</dbReference>
<dbReference type="EMBL" id="JAPDFW010000081">
    <property type="protein sequence ID" value="KAJ5072266.1"/>
    <property type="molecule type" value="Genomic_DNA"/>
</dbReference>
<organism evidence="4 5">
    <name type="scientific">Anaeramoeba ignava</name>
    <name type="common">Anaerobic marine amoeba</name>
    <dbReference type="NCBI Taxonomy" id="1746090"/>
    <lineage>
        <taxon>Eukaryota</taxon>
        <taxon>Metamonada</taxon>
        <taxon>Anaeramoebidae</taxon>
        <taxon>Anaeramoeba</taxon>
    </lineage>
</organism>